<evidence type="ECO:0000256" key="1">
    <source>
        <dbReference type="ARBA" id="ARBA00004196"/>
    </source>
</evidence>
<reference evidence="8 9" key="1">
    <citation type="submission" date="2024-09" db="EMBL/GenBank/DDBJ databases">
        <authorList>
            <person name="Sun Q."/>
            <person name="Mori K."/>
        </authorList>
    </citation>
    <scope>NUCLEOTIDE SEQUENCE [LARGE SCALE GENOMIC DNA]</scope>
    <source>
        <strain evidence="8 9">TBRC 3947</strain>
    </source>
</reference>
<dbReference type="CDD" id="cd02966">
    <property type="entry name" value="TlpA_like_family"/>
    <property type="match status" value="1"/>
</dbReference>
<feature type="region of interest" description="Disordered" evidence="6">
    <location>
        <begin position="32"/>
        <end position="52"/>
    </location>
</feature>
<sequence length="186" mass="19411">MRAGTPRWRPLSLAVSAVVLAVLGATLAAGLRPSTPDSATGGPPTRVRGEPAPALTGTTLAGGRFDLGDLRGKVVVVNVWASWCDPCRQELPLMAAAERRWGGQGLAVVGINLRDGAESARRTLAELGVRDLLSVADPRGTAAVTWGVVGVPETFVVDRAGQLRLSVRGAVDAAWLERRLPPLLVA</sequence>
<proteinExistence type="predicted"/>
<keyword evidence="3" id="KW-0812">Transmembrane</keyword>
<keyword evidence="2" id="KW-0201">Cytochrome c-type biogenesis</keyword>
<keyword evidence="3" id="KW-0735">Signal-anchor</keyword>
<dbReference type="InterPro" id="IPR050553">
    <property type="entry name" value="Thioredoxin_ResA/DsbE_sf"/>
</dbReference>
<protein>
    <submittedName>
        <fullName evidence="8">TlpA family protein disulfide reductase</fullName>
    </submittedName>
</protein>
<evidence type="ECO:0000313" key="8">
    <source>
        <dbReference type="EMBL" id="MFC0531696.1"/>
    </source>
</evidence>
<keyword evidence="5" id="KW-0676">Redox-active center</keyword>
<dbReference type="InterPro" id="IPR036249">
    <property type="entry name" value="Thioredoxin-like_sf"/>
</dbReference>
<dbReference type="Gene3D" id="3.40.30.10">
    <property type="entry name" value="Glutaredoxin"/>
    <property type="match status" value="1"/>
</dbReference>
<organism evidence="8 9">
    <name type="scientific">Phytohabitans kaempferiae</name>
    <dbReference type="NCBI Taxonomy" id="1620943"/>
    <lineage>
        <taxon>Bacteria</taxon>
        <taxon>Bacillati</taxon>
        <taxon>Actinomycetota</taxon>
        <taxon>Actinomycetes</taxon>
        <taxon>Micromonosporales</taxon>
        <taxon>Micromonosporaceae</taxon>
    </lineage>
</organism>
<evidence type="ECO:0000256" key="4">
    <source>
        <dbReference type="ARBA" id="ARBA00023157"/>
    </source>
</evidence>
<gene>
    <name evidence="8" type="ORF">ACFFIA_29025</name>
</gene>
<dbReference type="PROSITE" id="PS51352">
    <property type="entry name" value="THIOREDOXIN_2"/>
    <property type="match status" value="1"/>
</dbReference>
<evidence type="ECO:0000256" key="5">
    <source>
        <dbReference type="ARBA" id="ARBA00023284"/>
    </source>
</evidence>
<dbReference type="SUPFAM" id="SSF52833">
    <property type="entry name" value="Thioredoxin-like"/>
    <property type="match status" value="1"/>
</dbReference>
<evidence type="ECO:0000256" key="2">
    <source>
        <dbReference type="ARBA" id="ARBA00022748"/>
    </source>
</evidence>
<keyword evidence="9" id="KW-1185">Reference proteome</keyword>
<dbReference type="PANTHER" id="PTHR42852">
    <property type="entry name" value="THIOL:DISULFIDE INTERCHANGE PROTEIN DSBE"/>
    <property type="match status" value="1"/>
</dbReference>
<comment type="subcellular location">
    <subcellularLocation>
        <location evidence="1">Cell envelope</location>
    </subcellularLocation>
</comment>
<feature type="domain" description="Thioredoxin" evidence="7">
    <location>
        <begin position="46"/>
        <end position="185"/>
    </location>
</feature>
<dbReference type="RefSeq" id="WP_377256573.1">
    <property type="nucleotide sequence ID" value="NZ_JBHLUH010000061.1"/>
</dbReference>
<dbReference type="InterPro" id="IPR013766">
    <property type="entry name" value="Thioredoxin_domain"/>
</dbReference>
<evidence type="ECO:0000256" key="6">
    <source>
        <dbReference type="SAM" id="MobiDB-lite"/>
    </source>
</evidence>
<evidence type="ECO:0000259" key="7">
    <source>
        <dbReference type="PROSITE" id="PS51352"/>
    </source>
</evidence>
<accession>A0ABV6MAF3</accession>
<dbReference type="EMBL" id="JBHLUH010000061">
    <property type="protein sequence ID" value="MFC0531696.1"/>
    <property type="molecule type" value="Genomic_DNA"/>
</dbReference>
<dbReference type="Proteomes" id="UP001589867">
    <property type="component" value="Unassembled WGS sequence"/>
</dbReference>
<dbReference type="PANTHER" id="PTHR42852:SF6">
    <property type="entry name" value="THIOL:DISULFIDE INTERCHANGE PROTEIN DSBE"/>
    <property type="match status" value="1"/>
</dbReference>
<keyword evidence="4" id="KW-1015">Disulfide bond</keyword>
<evidence type="ECO:0000313" key="9">
    <source>
        <dbReference type="Proteomes" id="UP001589867"/>
    </source>
</evidence>
<evidence type="ECO:0000256" key="3">
    <source>
        <dbReference type="ARBA" id="ARBA00022968"/>
    </source>
</evidence>
<dbReference type="Pfam" id="PF00578">
    <property type="entry name" value="AhpC-TSA"/>
    <property type="match status" value="1"/>
</dbReference>
<dbReference type="InterPro" id="IPR000866">
    <property type="entry name" value="AhpC/TSA"/>
</dbReference>
<comment type="caution">
    <text evidence="8">The sequence shown here is derived from an EMBL/GenBank/DDBJ whole genome shotgun (WGS) entry which is preliminary data.</text>
</comment>
<name>A0ABV6MAF3_9ACTN</name>